<dbReference type="Pfam" id="PF14750">
    <property type="entry name" value="INTS2"/>
    <property type="match status" value="1"/>
</dbReference>
<proteinExistence type="predicted"/>
<dbReference type="PANTHER" id="PTHR28608">
    <property type="entry name" value="INTEGRATOR COMPLEX SUBUNIT 2"/>
    <property type="match status" value="1"/>
</dbReference>
<dbReference type="AlphaFoldDB" id="A0A1R2CU99"/>
<sequence>MEYRNSFILTMQSACVQKLIDNLGHNEEVDNAICEFLHSYWIENFMLIKLVHTQGYSKKLLSITVNKIGSLICTWDFILDLVQNGTSKQQRFALQLAGHLSYKYPTQRLLEILRSCIQFIEDNLNLFSEDLSLDYTLDLYVKAFPTLNGRVKKLKRKFPKNFFSFDMHSLQLVR</sequence>
<dbReference type="GO" id="GO:0032039">
    <property type="term" value="C:integrator complex"/>
    <property type="evidence" value="ECO:0007669"/>
    <property type="project" value="InterPro"/>
</dbReference>
<keyword evidence="2" id="KW-1185">Reference proteome</keyword>
<organism evidence="1 2">
    <name type="scientific">Stentor coeruleus</name>
    <dbReference type="NCBI Taxonomy" id="5963"/>
    <lineage>
        <taxon>Eukaryota</taxon>
        <taxon>Sar</taxon>
        <taxon>Alveolata</taxon>
        <taxon>Ciliophora</taxon>
        <taxon>Postciliodesmatophora</taxon>
        <taxon>Heterotrichea</taxon>
        <taxon>Heterotrichida</taxon>
        <taxon>Stentoridae</taxon>
        <taxon>Stentor</taxon>
    </lineage>
</organism>
<dbReference type="EMBL" id="MPUH01000059">
    <property type="protein sequence ID" value="OMJ92555.1"/>
    <property type="molecule type" value="Genomic_DNA"/>
</dbReference>
<gene>
    <name evidence="1" type="ORF">SteCoe_4692</name>
</gene>
<dbReference type="InterPro" id="IPR029321">
    <property type="entry name" value="INTS2"/>
</dbReference>
<comment type="caution">
    <text evidence="1">The sequence shown here is derived from an EMBL/GenBank/DDBJ whole genome shotgun (WGS) entry which is preliminary data.</text>
</comment>
<dbReference type="PANTHER" id="PTHR28608:SF1">
    <property type="entry name" value="INTEGRATOR COMPLEX SUBUNIT 2"/>
    <property type="match status" value="1"/>
</dbReference>
<dbReference type="GO" id="GO:0034472">
    <property type="term" value="P:snRNA 3'-end processing"/>
    <property type="evidence" value="ECO:0007669"/>
    <property type="project" value="TreeGrafter"/>
</dbReference>
<evidence type="ECO:0000313" key="2">
    <source>
        <dbReference type="Proteomes" id="UP000187209"/>
    </source>
</evidence>
<evidence type="ECO:0000313" key="1">
    <source>
        <dbReference type="EMBL" id="OMJ92555.1"/>
    </source>
</evidence>
<accession>A0A1R2CU99</accession>
<reference evidence="1 2" key="1">
    <citation type="submission" date="2016-11" db="EMBL/GenBank/DDBJ databases">
        <title>The macronuclear genome of Stentor coeruleus: a giant cell with tiny introns.</title>
        <authorList>
            <person name="Slabodnick M."/>
            <person name="Ruby J.G."/>
            <person name="Reiff S.B."/>
            <person name="Swart E.C."/>
            <person name="Gosai S."/>
            <person name="Prabakaran S."/>
            <person name="Witkowska E."/>
            <person name="Larue G.E."/>
            <person name="Fisher S."/>
            <person name="Freeman R.M."/>
            <person name="Gunawardena J."/>
            <person name="Chu W."/>
            <person name="Stover N.A."/>
            <person name="Gregory B.D."/>
            <person name="Nowacki M."/>
            <person name="Derisi J."/>
            <person name="Roy S.W."/>
            <person name="Marshall W.F."/>
            <person name="Sood P."/>
        </authorList>
    </citation>
    <scope>NUCLEOTIDE SEQUENCE [LARGE SCALE GENOMIC DNA]</scope>
    <source>
        <strain evidence="1">WM001</strain>
    </source>
</reference>
<dbReference type="OrthoDB" id="3363059at2759"/>
<name>A0A1R2CU99_9CILI</name>
<protein>
    <submittedName>
        <fullName evidence="1">Uncharacterized protein</fullName>
    </submittedName>
</protein>
<dbReference type="Proteomes" id="UP000187209">
    <property type="component" value="Unassembled WGS sequence"/>
</dbReference>